<reference evidence="1 2" key="1">
    <citation type="submission" date="2019-03" db="EMBL/GenBank/DDBJ databases">
        <title>First draft genome of Liparis tanakae, snailfish: a comprehensive survey of snailfish specific genes.</title>
        <authorList>
            <person name="Kim W."/>
            <person name="Song I."/>
            <person name="Jeong J.-H."/>
            <person name="Kim D."/>
            <person name="Kim S."/>
            <person name="Ryu S."/>
            <person name="Song J.Y."/>
            <person name="Lee S.K."/>
        </authorList>
    </citation>
    <scope>NUCLEOTIDE SEQUENCE [LARGE SCALE GENOMIC DNA]</scope>
    <source>
        <tissue evidence="1">Muscle</tissue>
    </source>
</reference>
<dbReference type="AlphaFoldDB" id="A0A4Z2GZX8"/>
<evidence type="ECO:0000313" key="2">
    <source>
        <dbReference type="Proteomes" id="UP000314294"/>
    </source>
</evidence>
<proteinExistence type="predicted"/>
<dbReference type="Proteomes" id="UP000314294">
    <property type="component" value="Unassembled WGS sequence"/>
</dbReference>
<sequence>MWDSPTCSLPPSFNTHTLTPTHTHTHTLTPTHTYTHTHTHTHTNTHISTHKHTHTPLFIAPYKKVVHISNFKRKNQVVVMGTISILLSTPHEKPTFQTKLCFSSSNFPRKYTFIGHGTLK</sequence>
<name>A0A4Z2GZX8_9TELE</name>
<keyword evidence="2" id="KW-1185">Reference proteome</keyword>
<organism evidence="1 2">
    <name type="scientific">Liparis tanakae</name>
    <name type="common">Tanaka's snailfish</name>
    <dbReference type="NCBI Taxonomy" id="230148"/>
    <lineage>
        <taxon>Eukaryota</taxon>
        <taxon>Metazoa</taxon>
        <taxon>Chordata</taxon>
        <taxon>Craniata</taxon>
        <taxon>Vertebrata</taxon>
        <taxon>Euteleostomi</taxon>
        <taxon>Actinopterygii</taxon>
        <taxon>Neopterygii</taxon>
        <taxon>Teleostei</taxon>
        <taxon>Neoteleostei</taxon>
        <taxon>Acanthomorphata</taxon>
        <taxon>Eupercaria</taxon>
        <taxon>Perciformes</taxon>
        <taxon>Cottioidei</taxon>
        <taxon>Cottales</taxon>
        <taxon>Liparidae</taxon>
        <taxon>Liparis</taxon>
    </lineage>
</organism>
<evidence type="ECO:0000313" key="1">
    <source>
        <dbReference type="EMBL" id="TNN58800.1"/>
    </source>
</evidence>
<accession>A0A4Z2GZX8</accession>
<gene>
    <name evidence="1" type="ORF">EYF80_030949</name>
</gene>
<protein>
    <submittedName>
        <fullName evidence="1">Uncharacterized protein</fullName>
    </submittedName>
</protein>
<comment type="caution">
    <text evidence="1">The sequence shown here is derived from an EMBL/GenBank/DDBJ whole genome shotgun (WGS) entry which is preliminary data.</text>
</comment>
<dbReference type="EMBL" id="SRLO01000370">
    <property type="protein sequence ID" value="TNN58800.1"/>
    <property type="molecule type" value="Genomic_DNA"/>
</dbReference>